<feature type="transmembrane region" description="Helical" evidence="7">
    <location>
        <begin position="409"/>
        <end position="438"/>
    </location>
</feature>
<feature type="transmembrane region" description="Helical" evidence="7">
    <location>
        <begin position="195"/>
        <end position="217"/>
    </location>
</feature>
<reference evidence="9" key="1">
    <citation type="submission" date="2017-11" db="EMBL/GenBank/DDBJ databases">
        <title>Phenotypic and genomic properties of facultatively anaerobic sulfur-reducing natronoarchaea from hypersaline soda lakes.</title>
        <authorList>
            <person name="Sorokin D.Y."/>
            <person name="Kublanov I.V."/>
            <person name="Roman P."/>
            <person name="Sinninghe Damste J.S."/>
            <person name="Golyshin P.N."/>
            <person name="Rojo D."/>
            <person name="Ciordia S."/>
            <person name="Mena M.D.C."/>
            <person name="Ferrer M."/>
            <person name="Messina E."/>
            <person name="Smedile F."/>
            <person name="La Spada G."/>
            <person name="La Cono V."/>
            <person name="Yakimov M.M."/>
        </authorList>
    </citation>
    <scope>NUCLEOTIDE SEQUENCE [LARGE SCALE GENOMIC DNA]</scope>
    <source>
        <strain evidence="9">AArc-Sl</strain>
    </source>
</reference>
<dbReference type="GO" id="GO:0005886">
    <property type="term" value="C:plasma membrane"/>
    <property type="evidence" value="ECO:0007669"/>
    <property type="project" value="UniProtKB-SubCell"/>
</dbReference>
<dbReference type="EMBL" id="CP025066">
    <property type="protein sequence ID" value="AUX08271.1"/>
    <property type="molecule type" value="Genomic_DNA"/>
</dbReference>
<sequence length="531" mass="58110">MNFWKLFGLENAETNEKLLFFLTGAGLIALGTIGIASPQWFNDAMLGAYDWVLHNFGWWFMILGFALLMFSAFMAFSRYGEIRIGGEDATPEFGLFGWIAMVFTVGYSGSIIIWGVGEPASIMAYPPPEPWPVQSSLESLSLSFMYIHEVFPGLAMWYPPFALAFALTIYNKNVSRYKISSMLRPLLGNDDYGKLYWFVDLASLIAIVGGIAATMGFSAQVFTALLDDVFALPGSQLTYVLFGIIGLVFLADVWLGLHKGLQNAAKITVILAMVSAGALLVVGPTLSMINIGLDATGVWLNNMFRLSFYTDPTTAGDWGHYWTSFWWAWWAAWGIFVGSFVARVSKGRTIRETFVVLVGVPGVLLWMQHGIIGGWVLSPGFAEPVSNAVASDGIPAGIVEALSLTQFGVLIAVLFVLVITGYVITSLDSTVFILSSITLGTENPNPRNRAWWGVLLAFVGVMTIELPLFEAMQAFPVVLAFPFTVFIVAIAAASYIAARDYYRETLDGTAEDTLVTQRAPQDSQEPAAEDD</sequence>
<dbReference type="AlphaFoldDB" id="A0A343TGP9"/>
<keyword evidence="2" id="KW-0813">Transport</keyword>
<evidence type="ECO:0000256" key="4">
    <source>
        <dbReference type="ARBA" id="ARBA00022692"/>
    </source>
</evidence>
<keyword evidence="3" id="KW-1003">Cell membrane</keyword>
<dbReference type="OrthoDB" id="141573at2157"/>
<dbReference type="GO" id="GO:0022857">
    <property type="term" value="F:transmembrane transporter activity"/>
    <property type="evidence" value="ECO:0007669"/>
    <property type="project" value="InterPro"/>
</dbReference>
<dbReference type="GeneID" id="37876958"/>
<feature type="transmembrane region" description="Helical" evidence="7">
    <location>
        <begin position="96"/>
        <end position="117"/>
    </location>
</feature>
<dbReference type="PANTHER" id="PTHR30047:SF7">
    <property type="entry name" value="HIGH-AFFINITY CHOLINE TRANSPORT PROTEIN"/>
    <property type="match status" value="1"/>
</dbReference>
<keyword evidence="4 7" id="KW-0812">Transmembrane</keyword>
<keyword evidence="9" id="KW-1185">Reference proteome</keyword>
<evidence type="ECO:0000256" key="6">
    <source>
        <dbReference type="ARBA" id="ARBA00023136"/>
    </source>
</evidence>
<dbReference type="Pfam" id="PF02028">
    <property type="entry name" value="BCCT"/>
    <property type="match status" value="1"/>
</dbReference>
<keyword evidence="5 7" id="KW-1133">Transmembrane helix</keyword>
<evidence type="ECO:0000256" key="3">
    <source>
        <dbReference type="ARBA" id="ARBA00022475"/>
    </source>
</evidence>
<evidence type="ECO:0000256" key="1">
    <source>
        <dbReference type="ARBA" id="ARBA00004651"/>
    </source>
</evidence>
<organism evidence="8 9">
    <name type="scientific">Halalkaliarchaeum desulfuricum</name>
    <dbReference type="NCBI Taxonomy" id="2055893"/>
    <lineage>
        <taxon>Archaea</taxon>
        <taxon>Methanobacteriati</taxon>
        <taxon>Methanobacteriota</taxon>
        <taxon>Stenosarchaea group</taxon>
        <taxon>Halobacteria</taxon>
        <taxon>Halobacteriales</taxon>
        <taxon>Haloferacaceae</taxon>
        <taxon>Halalkaliarchaeum</taxon>
    </lineage>
</organism>
<accession>A0A343TGP9</accession>
<dbReference type="Proteomes" id="UP000263012">
    <property type="component" value="Chromosome"/>
</dbReference>
<evidence type="ECO:0000256" key="5">
    <source>
        <dbReference type="ARBA" id="ARBA00022989"/>
    </source>
</evidence>
<dbReference type="RefSeq" id="WP_119814897.1">
    <property type="nucleotide sequence ID" value="NZ_CP025066.1"/>
</dbReference>
<dbReference type="PANTHER" id="PTHR30047">
    <property type="entry name" value="HIGH-AFFINITY CHOLINE TRANSPORT PROTEIN-RELATED"/>
    <property type="match status" value="1"/>
</dbReference>
<dbReference type="InterPro" id="IPR000060">
    <property type="entry name" value="BCCT_transptr"/>
</dbReference>
<evidence type="ECO:0000313" key="8">
    <source>
        <dbReference type="EMBL" id="AUX08271.1"/>
    </source>
</evidence>
<feature type="transmembrane region" description="Helical" evidence="7">
    <location>
        <begin position="269"/>
        <end position="293"/>
    </location>
</feature>
<comment type="subcellular location">
    <subcellularLocation>
        <location evidence="1">Cell membrane</location>
        <topology evidence="1">Multi-pass membrane protein</topology>
    </subcellularLocation>
</comment>
<feature type="transmembrane region" description="Helical" evidence="7">
    <location>
        <begin position="56"/>
        <end position="76"/>
    </location>
</feature>
<evidence type="ECO:0000256" key="7">
    <source>
        <dbReference type="SAM" id="Phobius"/>
    </source>
</evidence>
<feature type="transmembrane region" description="Helical" evidence="7">
    <location>
        <begin position="324"/>
        <end position="342"/>
    </location>
</feature>
<evidence type="ECO:0000256" key="2">
    <source>
        <dbReference type="ARBA" id="ARBA00022448"/>
    </source>
</evidence>
<dbReference type="KEGG" id="hdf:AArcSl_0621"/>
<protein>
    <submittedName>
        <fullName evidence="8">Glycine betaine transporter</fullName>
    </submittedName>
</protein>
<feature type="transmembrane region" description="Helical" evidence="7">
    <location>
        <begin position="354"/>
        <end position="377"/>
    </location>
</feature>
<evidence type="ECO:0000313" key="9">
    <source>
        <dbReference type="Proteomes" id="UP000263012"/>
    </source>
</evidence>
<gene>
    <name evidence="8" type="primary">opuD2</name>
    <name evidence="8" type="ORF">AArcSl_0621</name>
</gene>
<feature type="transmembrane region" description="Helical" evidence="7">
    <location>
        <begin position="475"/>
        <end position="498"/>
    </location>
</feature>
<proteinExistence type="predicted"/>
<feature type="transmembrane region" description="Helical" evidence="7">
    <location>
        <begin position="450"/>
        <end position="469"/>
    </location>
</feature>
<feature type="transmembrane region" description="Helical" evidence="7">
    <location>
        <begin position="155"/>
        <end position="174"/>
    </location>
</feature>
<name>A0A343TGP9_9EURY</name>
<feature type="transmembrane region" description="Helical" evidence="7">
    <location>
        <begin position="18"/>
        <end position="36"/>
    </location>
</feature>
<feature type="transmembrane region" description="Helical" evidence="7">
    <location>
        <begin position="237"/>
        <end position="257"/>
    </location>
</feature>
<keyword evidence="6 7" id="KW-0472">Membrane</keyword>